<dbReference type="Proteomes" id="UP001209730">
    <property type="component" value="Unassembled WGS sequence"/>
</dbReference>
<comment type="caution">
    <text evidence="9">The sequence shown here is derived from an EMBL/GenBank/DDBJ whole genome shotgun (WGS) entry which is preliminary data.</text>
</comment>
<feature type="transmembrane region" description="Helical" evidence="8">
    <location>
        <begin position="81"/>
        <end position="100"/>
    </location>
</feature>
<evidence type="ECO:0000256" key="1">
    <source>
        <dbReference type="ARBA" id="ARBA00004651"/>
    </source>
</evidence>
<evidence type="ECO:0000256" key="3">
    <source>
        <dbReference type="ARBA" id="ARBA00022448"/>
    </source>
</evidence>
<keyword evidence="6 8" id="KW-1133">Transmembrane helix</keyword>
<feature type="transmembrane region" description="Helical" evidence="8">
    <location>
        <begin position="235"/>
        <end position="253"/>
    </location>
</feature>
<organism evidence="9 10">
    <name type="scientific">Microbulbifer thermotolerans</name>
    <dbReference type="NCBI Taxonomy" id="252514"/>
    <lineage>
        <taxon>Bacteria</taxon>
        <taxon>Pseudomonadati</taxon>
        <taxon>Pseudomonadota</taxon>
        <taxon>Gammaproteobacteria</taxon>
        <taxon>Cellvibrionales</taxon>
        <taxon>Microbulbiferaceae</taxon>
        <taxon>Microbulbifer</taxon>
    </lineage>
</organism>
<dbReference type="GO" id="GO:0005886">
    <property type="term" value="C:plasma membrane"/>
    <property type="evidence" value="ECO:0007669"/>
    <property type="project" value="UniProtKB-SubCell"/>
</dbReference>
<keyword evidence="5 8" id="KW-0812">Transmembrane</keyword>
<dbReference type="PANTHER" id="PTHR30269">
    <property type="entry name" value="TRANSMEMBRANE PROTEIN YFCA"/>
    <property type="match status" value="1"/>
</dbReference>
<accession>A0AB35HXF0</accession>
<dbReference type="InterPro" id="IPR002781">
    <property type="entry name" value="TM_pro_TauE-like"/>
</dbReference>
<gene>
    <name evidence="9" type="ORF">OQJ68_05500</name>
</gene>
<evidence type="ECO:0000256" key="2">
    <source>
        <dbReference type="ARBA" id="ARBA00009142"/>
    </source>
</evidence>
<evidence type="ECO:0000256" key="5">
    <source>
        <dbReference type="ARBA" id="ARBA00022692"/>
    </source>
</evidence>
<feature type="transmembrane region" description="Helical" evidence="8">
    <location>
        <begin position="187"/>
        <end position="215"/>
    </location>
</feature>
<sequence>MVLIDGGLSLFTCLLLISVAFTAGFVSAIAGGGGIITLPALLWAGIPPLDALGTNKFQSVFGTLSSTINFFQKGHLDLRPLWPGLLAAIVGAVLGTWSVTQLGGEQLDTLLPLLLIAIALYFLFSPRISDIDSKPRISNSLFNLFAGGGIGFYGGFFGPGMGSIYALAFSALLGYNIRRATAHTKPLVLVTNATSMLIFMAGGHLLLWLAIGMSAAQFAGARLGSNLVISRGARLIKPVIILATLVVALKLLLEV</sequence>
<comment type="subcellular location">
    <subcellularLocation>
        <location evidence="1 8">Cell membrane</location>
        <topology evidence="1 8">Multi-pass membrane protein</topology>
    </subcellularLocation>
</comment>
<feature type="transmembrane region" description="Helical" evidence="8">
    <location>
        <begin position="107"/>
        <end position="124"/>
    </location>
</feature>
<dbReference type="EMBL" id="JAPHQB010000007">
    <property type="protein sequence ID" value="MCX2801242.1"/>
    <property type="molecule type" value="Genomic_DNA"/>
</dbReference>
<keyword evidence="7 8" id="KW-0472">Membrane</keyword>
<protein>
    <recommendedName>
        <fullName evidence="8">Probable membrane transporter protein</fullName>
    </recommendedName>
</protein>
<evidence type="ECO:0000256" key="8">
    <source>
        <dbReference type="RuleBase" id="RU363041"/>
    </source>
</evidence>
<dbReference type="RefSeq" id="WP_265963847.1">
    <property type="nucleotide sequence ID" value="NZ_JAPHQB010000007.1"/>
</dbReference>
<name>A0AB35HXF0_MICTH</name>
<reference evidence="9" key="1">
    <citation type="submission" date="2022-11" db="EMBL/GenBank/DDBJ databases">
        <title>Chitin-degrading and fungicidal potential of chitinolytic bacterial strains from marine environment of the Pacific Ocean regions.</title>
        <authorList>
            <person name="Pentekhina I."/>
            <person name="Nedashkovskaya O."/>
            <person name="Seitkalieva A."/>
            <person name="Podvolotskaya A."/>
            <person name="Tekutyeva L."/>
            <person name="Balabanova L."/>
        </authorList>
    </citation>
    <scope>NUCLEOTIDE SEQUENCE</scope>
    <source>
        <strain evidence="9">KMM 6838</strain>
    </source>
</reference>
<feature type="transmembrane region" description="Helical" evidence="8">
    <location>
        <begin position="144"/>
        <end position="175"/>
    </location>
</feature>
<evidence type="ECO:0000256" key="6">
    <source>
        <dbReference type="ARBA" id="ARBA00022989"/>
    </source>
</evidence>
<evidence type="ECO:0000313" key="9">
    <source>
        <dbReference type="EMBL" id="MCX2801242.1"/>
    </source>
</evidence>
<dbReference type="InterPro" id="IPR052017">
    <property type="entry name" value="TSUP"/>
</dbReference>
<evidence type="ECO:0000256" key="7">
    <source>
        <dbReference type="ARBA" id="ARBA00023136"/>
    </source>
</evidence>
<evidence type="ECO:0000313" key="10">
    <source>
        <dbReference type="Proteomes" id="UP001209730"/>
    </source>
</evidence>
<keyword evidence="4 8" id="KW-1003">Cell membrane</keyword>
<dbReference type="AlphaFoldDB" id="A0AB35HXF0"/>
<proteinExistence type="inferred from homology"/>
<evidence type="ECO:0000256" key="4">
    <source>
        <dbReference type="ARBA" id="ARBA00022475"/>
    </source>
</evidence>
<comment type="similarity">
    <text evidence="2 8">Belongs to the 4-toluene sulfonate uptake permease (TSUP) (TC 2.A.102) family.</text>
</comment>
<dbReference type="PANTHER" id="PTHR30269:SF0">
    <property type="entry name" value="MEMBRANE TRANSPORTER PROTEIN YFCA-RELATED"/>
    <property type="match status" value="1"/>
</dbReference>
<keyword evidence="3" id="KW-0813">Transport</keyword>
<dbReference type="Pfam" id="PF01925">
    <property type="entry name" value="TauE"/>
    <property type="match status" value="1"/>
</dbReference>